<evidence type="ECO:0000313" key="4">
    <source>
        <dbReference type="EMBL" id="TWT38576.1"/>
    </source>
</evidence>
<dbReference type="PROSITE" id="PS50110">
    <property type="entry name" value="RESPONSE_REGULATORY"/>
    <property type="match status" value="1"/>
</dbReference>
<dbReference type="InterPro" id="IPR011006">
    <property type="entry name" value="CheY-like_superfamily"/>
</dbReference>
<dbReference type="Gene3D" id="3.40.50.2300">
    <property type="match status" value="1"/>
</dbReference>
<dbReference type="SUPFAM" id="SSF52172">
    <property type="entry name" value="CheY-like"/>
    <property type="match status" value="1"/>
</dbReference>
<evidence type="ECO:0000313" key="5">
    <source>
        <dbReference type="Proteomes" id="UP000318878"/>
    </source>
</evidence>
<name>A0A5C5VJ13_9BACT</name>
<dbReference type="InterPro" id="IPR001789">
    <property type="entry name" value="Sig_transdc_resp-reg_receiver"/>
</dbReference>
<dbReference type="PANTHER" id="PTHR44591">
    <property type="entry name" value="STRESS RESPONSE REGULATOR PROTEIN 1"/>
    <property type="match status" value="1"/>
</dbReference>
<accession>A0A5C5VJ13</accession>
<comment type="caution">
    <text evidence="4">The sequence shown here is derived from an EMBL/GenBank/DDBJ whole genome shotgun (WGS) entry which is preliminary data.</text>
</comment>
<sequence>MLRKCGYSVDYVGDGLEAIGRVAAGNEYDLILIDYELPTINGFETTERLRSLGYWKPIIAVSAGSEAELIGPWREAGCSDFLGKPYLPRQLREIVKQALLRRPNRRPSKTAYELALQST</sequence>
<feature type="modified residue" description="4-aspartylphosphate" evidence="2">
    <location>
        <position position="34"/>
    </location>
</feature>
<gene>
    <name evidence="4" type="primary">tcrA</name>
    <name evidence="4" type="ORF">Enr8_02690</name>
</gene>
<feature type="domain" description="Response regulatory" evidence="3">
    <location>
        <begin position="1"/>
        <end position="99"/>
    </location>
</feature>
<reference evidence="4 5" key="1">
    <citation type="submission" date="2019-02" db="EMBL/GenBank/DDBJ databases">
        <title>Deep-cultivation of Planctomycetes and their phenomic and genomic characterization uncovers novel biology.</title>
        <authorList>
            <person name="Wiegand S."/>
            <person name="Jogler M."/>
            <person name="Boedeker C."/>
            <person name="Pinto D."/>
            <person name="Vollmers J."/>
            <person name="Rivas-Marin E."/>
            <person name="Kohn T."/>
            <person name="Peeters S.H."/>
            <person name="Heuer A."/>
            <person name="Rast P."/>
            <person name="Oberbeckmann S."/>
            <person name="Bunk B."/>
            <person name="Jeske O."/>
            <person name="Meyerdierks A."/>
            <person name="Storesund J.E."/>
            <person name="Kallscheuer N."/>
            <person name="Luecker S."/>
            <person name="Lage O.M."/>
            <person name="Pohl T."/>
            <person name="Merkel B.J."/>
            <person name="Hornburger P."/>
            <person name="Mueller R.-W."/>
            <person name="Bruemmer F."/>
            <person name="Labrenz M."/>
            <person name="Spormann A.M."/>
            <person name="Op Den Camp H."/>
            <person name="Overmann J."/>
            <person name="Amann R."/>
            <person name="Jetten M.S.M."/>
            <person name="Mascher T."/>
            <person name="Medema M.H."/>
            <person name="Devos D.P."/>
            <person name="Kaster A.-K."/>
            <person name="Ovreas L."/>
            <person name="Rohde M."/>
            <person name="Galperin M.Y."/>
            <person name="Jogler C."/>
        </authorList>
    </citation>
    <scope>NUCLEOTIDE SEQUENCE [LARGE SCALE GENOMIC DNA]</scope>
    <source>
        <strain evidence="4 5">Enr8</strain>
    </source>
</reference>
<evidence type="ECO:0000259" key="3">
    <source>
        <dbReference type="PROSITE" id="PS50110"/>
    </source>
</evidence>
<protein>
    <submittedName>
        <fullName evidence="4">Transcriptional regulatory protein TcrA</fullName>
    </submittedName>
</protein>
<dbReference type="GO" id="GO:0000160">
    <property type="term" value="P:phosphorelay signal transduction system"/>
    <property type="evidence" value="ECO:0007669"/>
    <property type="project" value="InterPro"/>
</dbReference>
<dbReference type="InterPro" id="IPR050595">
    <property type="entry name" value="Bact_response_regulator"/>
</dbReference>
<evidence type="ECO:0000256" key="2">
    <source>
        <dbReference type="PROSITE-ProRule" id="PRU00169"/>
    </source>
</evidence>
<dbReference type="CDD" id="cd17546">
    <property type="entry name" value="REC_hyHK_CKI1_RcsC-like"/>
    <property type="match status" value="1"/>
</dbReference>
<keyword evidence="1 2" id="KW-0597">Phosphoprotein</keyword>
<evidence type="ECO:0000256" key="1">
    <source>
        <dbReference type="ARBA" id="ARBA00022553"/>
    </source>
</evidence>
<dbReference type="EMBL" id="SJPF01000001">
    <property type="protein sequence ID" value="TWT38576.1"/>
    <property type="molecule type" value="Genomic_DNA"/>
</dbReference>
<dbReference type="Proteomes" id="UP000318878">
    <property type="component" value="Unassembled WGS sequence"/>
</dbReference>
<keyword evidence="5" id="KW-1185">Reference proteome</keyword>
<proteinExistence type="predicted"/>
<dbReference type="AlphaFoldDB" id="A0A5C5VJ13"/>
<dbReference type="PANTHER" id="PTHR44591:SF3">
    <property type="entry name" value="RESPONSE REGULATORY DOMAIN-CONTAINING PROTEIN"/>
    <property type="match status" value="1"/>
</dbReference>
<dbReference type="Pfam" id="PF00072">
    <property type="entry name" value="Response_reg"/>
    <property type="match status" value="1"/>
</dbReference>
<dbReference type="SMART" id="SM00448">
    <property type="entry name" value="REC"/>
    <property type="match status" value="1"/>
</dbReference>
<organism evidence="4 5">
    <name type="scientific">Blastopirellula retiformator</name>
    <dbReference type="NCBI Taxonomy" id="2527970"/>
    <lineage>
        <taxon>Bacteria</taxon>
        <taxon>Pseudomonadati</taxon>
        <taxon>Planctomycetota</taxon>
        <taxon>Planctomycetia</taxon>
        <taxon>Pirellulales</taxon>
        <taxon>Pirellulaceae</taxon>
        <taxon>Blastopirellula</taxon>
    </lineage>
</organism>